<dbReference type="AlphaFoldDB" id="A0A4Q0VPI9"/>
<dbReference type="PANTHER" id="PTHR34975:SF2">
    <property type="entry name" value="SPORE GERMINATION PROTEIN A2"/>
    <property type="match status" value="1"/>
</dbReference>
<evidence type="ECO:0000256" key="1">
    <source>
        <dbReference type="ARBA" id="ARBA00004141"/>
    </source>
</evidence>
<evidence type="ECO:0000256" key="5">
    <source>
        <dbReference type="ARBA" id="ARBA00022692"/>
    </source>
</evidence>
<feature type="transmembrane region" description="Helical" evidence="8">
    <location>
        <begin position="7"/>
        <end position="28"/>
    </location>
</feature>
<feature type="transmembrane region" description="Helical" evidence="8">
    <location>
        <begin position="40"/>
        <end position="62"/>
    </location>
</feature>
<organism evidence="9 10">
    <name type="scientific">Anaerobacillus alkaliphilus</name>
    <dbReference type="NCBI Taxonomy" id="1548597"/>
    <lineage>
        <taxon>Bacteria</taxon>
        <taxon>Bacillati</taxon>
        <taxon>Bacillota</taxon>
        <taxon>Bacilli</taxon>
        <taxon>Bacillales</taxon>
        <taxon>Bacillaceae</taxon>
        <taxon>Anaerobacillus</taxon>
    </lineage>
</organism>
<evidence type="ECO:0000313" key="9">
    <source>
        <dbReference type="EMBL" id="RXI97825.1"/>
    </source>
</evidence>
<evidence type="ECO:0000256" key="3">
    <source>
        <dbReference type="ARBA" id="ARBA00022448"/>
    </source>
</evidence>
<feature type="transmembrane region" description="Helical" evidence="8">
    <location>
        <begin position="268"/>
        <end position="289"/>
    </location>
</feature>
<dbReference type="GO" id="GO:0016020">
    <property type="term" value="C:membrane"/>
    <property type="evidence" value="ECO:0007669"/>
    <property type="project" value="UniProtKB-SubCell"/>
</dbReference>
<protein>
    <submittedName>
        <fullName evidence="9">Uncharacterized protein</fullName>
    </submittedName>
</protein>
<feature type="transmembrane region" description="Helical" evidence="8">
    <location>
        <begin position="82"/>
        <end position="102"/>
    </location>
</feature>
<feature type="transmembrane region" description="Helical" evidence="8">
    <location>
        <begin position="122"/>
        <end position="139"/>
    </location>
</feature>
<feature type="transmembrane region" description="Helical" evidence="8">
    <location>
        <begin position="301"/>
        <end position="321"/>
    </location>
</feature>
<evidence type="ECO:0000256" key="8">
    <source>
        <dbReference type="SAM" id="Phobius"/>
    </source>
</evidence>
<proteinExistence type="inferred from homology"/>
<feature type="transmembrane region" description="Helical" evidence="8">
    <location>
        <begin position="146"/>
        <end position="167"/>
    </location>
</feature>
<keyword evidence="10" id="KW-1185">Reference proteome</keyword>
<evidence type="ECO:0000256" key="4">
    <source>
        <dbReference type="ARBA" id="ARBA00022544"/>
    </source>
</evidence>
<dbReference type="Proteomes" id="UP000290649">
    <property type="component" value="Unassembled WGS sequence"/>
</dbReference>
<keyword evidence="3" id="KW-0813">Transport</keyword>
<feature type="transmembrane region" description="Helical" evidence="8">
    <location>
        <begin position="333"/>
        <end position="353"/>
    </location>
</feature>
<keyword evidence="4" id="KW-0309">Germination</keyword>
<evidence type="ECO:0000256" key="7">
    <source>
        <dbReference type="ARBA" id="ARBA00023136"/>
    </source>
</evidence>
<dbReference type="Pfam" id="PF03845">
    <property type="entry name" value="Spore_permease"/>
    <property type="match status" value="1"/>
</dbReference>
<keyword evidence="7 8" id="KW-0472">Membrane</keyword>
<evidence type="ECO:0000256" key="2">
    <source>
        <dbReference type="ARBA" id="ARBA00007998"/>
    </source>
</evidence>
<evidence type="ECO:0000313" key="10">
    <source>
        <dbReference type="Proteomes" id="UP000290649"/>
    </source>
</evidence>
<reference evidence="9 10" key="1">
    <citation type="journal article" date="2019" name="Int. J. Syst. Evol. Microbiol.">
        <title>Anaerobacillus alkaliphilus sp. nov., a novel alkaliphilic and moderately halophilic bacterium.</title>
        <authorList>
            <person name="Borsodi A.K."/>
            <person name="Aszalos J.M."/>
            <person name="Bihari P."/>
            <person name="Nagy I."/>
            <person name="Schumann P."/>
            <person name="Sproer C."/>
            <person name="Kovacs A.L."/>
            <person name="Boka K."/>
            <person name="Dobosy P."/>
            <person name="Ovari M."/>
            <person name="Szili-Kovacs T."/>
            <person name="Toth E."/>
        </authorList>
    </citation>
    <scope>NUCLEOTIDE SEQUENCE [LARGE SCALE GENOMIC DNA]</scope>
    <source>
        <strain evidence="9 10">B16-10</strain>
    </source>
</reference>
<accession>A0A4Q0VPI9</accession>
<evidence type="ECO:0000256" key="6">
    <source>
        <dbReference type="ARBA" id="ARBA00022989"/>
    </source>
</evidence>
<dbReference type="EMBL" id="QOUX01000046">
    <property type="protein sequence ID" value="RXI97825.1"/>
    <property type="molecule type" value="Genomic_DNA"/>
</dbReference>
<keyword evidence="5 8" id="KW-0812">Transmembrane</keyword>
<comment type="subcellular location">
    <subcellularLocation>
        <location evidence="1">Membrane</location>
        <topology evidence="1">Multi-pass membrane protein</topology>
    </subcellularLocation>
</comment>
<dbReference type="PANTHER" id="PTHR34975">
    <property type="entry name" value="SPORE GERMINATION PROTEIN A2"/>
    <property type="match status" value="1"/>
</dbReference>
<name>A0A4Q0VPI9_9BACI</name>
<gene>
    <name evidence="9" type="ORF">DS745_15805</name>
</gene>
<dbReference type="InterPro" id="IPR004761">
    <property type="entry name" value="Spore_GerAB"/>
</dbReference>
<keyword evidence="6 8" id="KW-1133">Transmembrane helix</keyword>
<comment type="caution">
    <text evidence="9">The sequence shown here is derived from an EMBL/GenBank/DDBJ whole genome shotgun (WGS) entry which is preliminary data.</text>
</comment>
<feature type="transmembrane region" description="Helical" evidence="8">
    <location>
        <begin position="187"/>
        <end position="206"/>
    </location>
</feature>
<sequence length="365" mass="41987">MPMNEKIHFTQIAVIVYLIQSGIILFALPRLVAEAFGTNGWLGIFGLSGIVLVNIYLIHLVYKKGNGRSIFLILEQNLPKFLLYPLYLYLIVTLGLLGILVAKNYSLLIQLTMFVDVNPNLLLFYFVIVSIFFVSKGIYNMGKIAIVFFFFTIWTIFLLLIVAPEFSFTRLTPFLFQNPLDPMKSGLESYTAFLGFEIVLFLFPYVQKDGNFGKAIVIGHLFTTFIYAAVCFIAMGFFSLEQLRNILYPTQVILKHMETPLIERIENLVFGVFLLKIMVTVVFYHWAALEVTKQIFPKTKELKLIIGLFMGTFLVALIPTIQREVNELFSMVVTPYVFFAFFFPILLLFLLWVEGKRARREKDIA</sequence>
<comment type="similarity">
    <text evidence="2">Belongs to the amino acid-polyamine-organocation (APC) superfamily. Spore germination protein (SGP) (TC 2.A.3.9) family.</text>
</comment>
<dbReference type="GO" id="GO:0009847">
    <property type="term" value="P:spore germination"/>
    <property type="evidence" value="ECO:0007669"/>
    <property type="project" value="InterPro"/>
</dbReference>
<feature type="transmembrane region" description="Helical" evidence="8">
    <location>
        <begin position="218"/>
        <end position="240"/>
    </location>
</feature>
<dbReference type="NCBIfam" id="TIGR00912">
    <property type="entry name" value="2A0309"/>
    <property type="match status" value="1"/>
</dbReference>